<keyword evidence="1" id="KW-0812">Transmembrane</keyword>
<keyword evidence="1" id="KW-0472">Membrane</keyword>
<sequence length="49" mass="5260">MFGKSLGEIFEIIGVVLSIGIVVFLLIWGLISGLSGDMSDTFNNIQMPS</sequence>
<keyword evidence="3" id="KW-1185">Reference proteome</keyword>
<name>A0A368VLT1_9BACL</name>
<organism evidence="2 3">
    <name type="scientific">Paenibacillus prosopidis</name>
    <dbReference type="NCBI Taxonomy" id="630520"/>
    <lineage>
        <taxon>Bacteria</taxon>
        <taxon>Bacillati</taxon>
        <taxon>Bacillota</taxon>
        <taxon>Bacilli</taxon>
        <taxon>Bacillales</taxon>
        <taxon>Paenibacillaceae</taxon>
        <taxon>Paenibacillus</taxon>
    </lineage>
</organism>
<dbReference type="AlphaFoldDB" id="A0A368VLT1"/>
<protein>
    <submittedName>
        <fullName evidence="2">Uncharacterized protein</fullName>
    </submittedName>
</protein>
<keyword evidence="1" id="KW-1133">Transmembrane helix</keyword>
<evidence type="ECO:0000313" key="3">
    <source>
        <dbReference type="Proteomes" id="UP000252415"/>
    </source>
</evidence>
<feature type="transmembrane region" description="Helical" evidence="1">
    <location>
        <begin position="12"/>
        <end position="31"/>
    </location>
</feature>
<evidence type="ECO:0000313" key="2">
    <source>
        <dbReference type="EMBL" id="RCW41656.1"/>
    </source>
</evidence>
<reference evidence="2 3" key="1">
    <citation type="submission" date="2018-07" db="EMBL/GenBank/DDBJ databases">
        <title>Genomic Encyclopedia of Type Strains, Phase III (KMG-III): the genomes of soil and plant-associated and newly described type strains.</title>
        <authorList>
            <person name="Whitman W."/>
        </authorList>
    </citation>
    <scope>NUCLEOTIDE SEQUENCE [LARGE SCALE GENOMIC DNA]</scope>
    <source>
        <strain evidence="2 3">CECT 7506</strain>
    </source>
</reference>
<dbReference type="EMBL" id="QPJD01000022">
    <property type="protein sequence ID" value="RCW41656.1"/>
    <property type="molecule type" value="Genomic_DNA"/>
</dbReference>
<proteinExistence type="predicted"/>
<comment type="caution">
    <text evidence="2">The sequence shown here is derived from an EMBL/GenBank/DDBJ whole genome shotgun (WGS) entry which is preliminary data.</text>
</comment>
<gene>
    <name evidence="2" type="ORF">DFP97_12292</name>
</gene>
<evidence type="ECO:0000256" key="1">
    <source>
        <dbReference type="SAM" id="Phobius"/>
    </source>
</evidence>
<dbReference type="Proteomes" id="UP000252415">
    <property type="component" value="Unassembled WGS sequence"/>
</dbReference>
<accession>A0A368VLT1</accession>